<dbReference type="AlphaFoldDB" id="A0A1H4AYR7"/>
<gene>
    <name evidence="1" type="ORF">SAMN02982996_01584</name>
</gene>
<dbReference type="EMBL" id="FNQS01000004">
    <property type="protein sequence ID" value="SEA40996.1"/>
    <property type="molecule type" value="Genomic_DNA"/>
</dbReference>
<evidence type="ECO:0000313" key="2">
    <source>
        <dbReference type="Proteomes" id="UP000187280"/>
    </source>
</evidence>
<protein>
    <submittedName>
        <fullName evidence="1">Uncharacterized protein</fullName>
    </submittedName>
</protein>
<dbReference type="Proteomes" id="UP000187280">
    <property type="component" value="Unassembled WGS sequence"/>
</dbReference>
<name>A0A1H4AYR7_9GAMM</name>
<sequence length="83" mass="9039">MPAVAQAFVWDRYVLCGYPEGVNRGAPNITADNTFNSLDGLRCNREGRWILTDGNYSNTGDFAGQGITLCWQAIPSAARSNVL</sequence>
<evidence type="ECO:0000313" key="1">
    <source>
        <dbReference type="EMBL" id="SEA40996.1"/>
    </source>
</evidence>
<accession>A0A1H4AYR7</accession>
<keyword evidence="2" id="KW-1185">Reference proteome</keyword>
<organism evidence="1 2">
    <name type="scientific">Lonsdalea quercina</name>
    <dbReference type="NCBI Taxonomy" id="71657"/>
    <lineage>
        <taxon>Bacteria</taxon>
        <taxon>Pseudomonadati</taxon>
        <taxon>Pseudomonadota</taxon>
        <taxon>Gammaproteobacteria</taxon>
        <taxon>Enterobacterales</taxon>
        <taxon>Pectobacteriaceae</taxon>
        <taxon>Lonsdalea</taxon>
    </lineage>
</organism>
<dbReference type="STRING" id="71657.SAMN02982996_01584"/>
<proteinExistence type="predicted"/>
<reference evidence="1 2" key="1">
    <citation type="submission" date="2016-10" db="EMBL/GenBank/DDBJ databases">
        <authorList>
            <person name="de Groot N.N."/>
        </authorList>
    </citation>
    <scope>NUCLEOTIDE SEQUENCE [LARGE SCALE GENOMIC DNA]</scope>
    <source>
        <strain evidence="1 2">ATCC 29281</strain>
    </source>
</reference>